<dbReference type="InterPro" id="IPR011518">
    <property type="entry name" value="Transposase_36"/>
</dbReference>
<protein>
    <recommendedName>
        <fullName evidence="3">Transposase</fullName>
    </recommendedName>
</protein>
<dbReference type="Proteomes" id="UP000543224">
    <property type="component" value="Unassembled WGS sequence"/>
</dbReference>
<evidence type="ECO:0000313" key="1">
    <source>
        <dbReference type="EMBL" id="GFP25982.1"/>
    </source>
</evidence>
<dbReference type="EMBL" id="BLRX01000294">
    <property type="protein sequence ID" value="GFP25982.1"/>
    <property type="molecule type" value="Genomic_DNA"/>
</dbReference>
<gene>
    <name evidence="1" type="ORF">HKBW3S25_01468</name>
</gene>
<evidence type="ECO:0008006" key="3">
    <source>
        <dbReference type="Google" id="ProtNLM"/>
    </source>
</evidence>
<dbReference type="AlphaFoldDB" id="A0A6V8P0D1"/>
<proteinExistence type="predicted"/>
<feature type="non-terminal residue" evidence="1">
    <location>
        <position position="1"/>
    </location>
</feature>
<comment type="caution">
    <text evidence="1">The sequence shown here is derived from an EMBL/GenBank/DDBJ whole genome shotgun (WGS) entry which is preliminary data.</text>
</comment>
<reference evidence="1 2" key="1">
    <citation type="journal article" date="2020" name="Front. Microbiol.">
        <title>Single-cell genomics of novel Actinobacteria with the Wood-Ljungdahl pathway discovered in a serpentinizing system.</title>
        <authorList>
            <person name="Merino N."/>
            <person name="Kawai M."/>
            <person name="Boyd E.S."/>
            <person name="Colman D.R."/>
            <person name="McGlynn S.E."/>
            <person name="Nealson K.H."/>
            <person name="Kurokawa K."/>
            <person name="Hongoh Y."/>
        </authorList>
    </citation>
    <scope>NUCLEOTIDE SEQUENCE [LARGE SCALE GENOMIC DNA]</scope>
    <source>
        <strain evidence="1 2">S25</strain>
    </source>
</reference>
<evidence type="ECO:0000313" key="2">
    <source>
        <dbReference type="Proteomes" id="UP000543224"/>
    </source>
</evidence>
<name>A0A6V8P0D1_9ACTN</name>
<dbReference type="Pfam" id="PF07592">
    <property type="entry name" value="DDE_Tnp_ISAZ013"/>
    <property type="match status" value="1"/>
</dbReference>
<sequence>KGIKELKAKEKFDAGERIRRPGAGRKRIEERNPEILKVLKEIMDETTAGDPMSLLKWTSKSTYQIKDQLQRLGYSITEDTVGRILKEMDYSLQANVKVKEGGTHKDRDSQFRYINDLAKEFMGWGDPVISIDAKKKERVGDFKNPGRRWRPKGSPEEVNVYDYPSLSKGTAIPYGAYDIQKNNGVVNVGISHETAEFAVESIRRWWKQFGSHQYPNTKRMLICADGGGSNGSRNRAWKFYLQLLSDEISLSIAVCHYPPGTSKWNKIEHRMFSFISMNWRGQPLVNLETVVNMISATTTKSGLRIKAFLDTKYYKTGIKISDEQMQALNLDPHNLYPQWNYTIVPREK</sequence>
<organism evidence="1 2">
    <name type="scientific">Candidatus Hakubella thermalkaliphila</name>
    <dbReference type="NCBI Taxonomy" id="2754717"/>
    <lineage>
        <taxon>Bacteria</taxon>
        <taxon>Bacillati</taxon>
        <taxon>Actinomycetota</taxon>
        <taxon>Actinomycetota incertae sedis</taxon>
        <taxon>Candidatus Hakubellales</taxon>
        <taxon>Candidatus Hakubellaceae</taxon>
        <taxon>Candidatus Hakubella</taxon>
    </lineage>
</organism>
<dbReference type="NCBIfam" id="NF033519">
    <property type="entry name" value="transpos_ISAzo13"/>
    <property type="match status" value="1"/>
</dbReference>
<accession>A0A6V8P0D1</accession>